<keyword evidence="1" id="KW-0805">Transcription regulation</keyword>
<dbReference type="Proteomes" id="UP001169823">
    <property type="component" value="Unassembled WGS sequence"/>
</dbReference>
<dbReference type="PANTHER" id="PTHR47506">
    <property type="entry name" value="TRANSCRIPTIONAL REGULATORY PROTEIN"/>
    <property type="match status" value="1"/>
</dbReference>
<organism evidence="6 7">
    <name type="scientific">Celeribacter halophilus</name>
    <dbReference type="NCBI Taxonomy" id="576117"/>
    <lineage>
        <taxon>Bacteria</taxon>
        <taxon>Pseudomonadati</taxon>
        <taxon>Pseudomonadota</taxon>
        <taxon>Alphaproteobacteria</taxon>
        <taxon>Rhodobacterales</taxon>
        <taxon>Roseobacteraceae</taxon>
        <taxon>Celeribacter</taxon>
    </lineage>
</organism>
<name>A0AAW7XQ57_9RHOB</name>
<dbReference type="InterPro" id="IPR009057">
    <property type="entry name" value="Homeodomain-like_sf"/>
</dbReference>
<dbReference type="InterPro" id="IPR001647">
    <property type="entry name" value="HTH_TetR"/>
</dbReference>
<evidence type="ECO:0000256" key="4">
    <source>
        <dbReference type="PROSITE-ProRule" id="PRU00335"/>
    </source>
</evidence>
<sequence>MTVFWEKGFHATSLKDLEASLKMKPGSIYAAFNSKEQLYSSAMKYYFEAARDSFRDEMARAPSPLVGLADHIRSYANLPTDHPGRQVCMLLKTIVDTQTTEPALSRQAREHLRDIRAQISAVLDEAKRQGELPTLANCNRLARRFQANLNALRVELHQSDGTDDLTDLADDMACEVEGLRDSS</sequence>
<dbReference type="PANTHER" id="PTHR47506:SF10">
    <property type="entry name" value="TRANSCRIPTIONAL REGULATORY PROTEIN"/>
    <property type="match status" value="1"/>
</dbReference>
<evidence type="ECO:0000256" key="3">
    <source>
        <dbReference type="ARBA" id="ARBA00023163"/>
    </source>
</evidence>
<keyword evidence="3" id="KW-0804">Transcription</keyword>
<feature type="domain" description="HTH tetR-type" evidence="5">
    <location>
        <begin position="1"/>
        <end position="50"/>
    </location>
</feature>
<evidence type="ECO:0000313" key="7">
    <source>
        <dbReference type="Proteomes" id="UP001169823"/>
    </source>
</evidence>
<keyword evidence="2 4" id="KW-0238">DNA-binding</keyword>
<gene>
    <name evidence="6" type="ORF">Q4494_04405</name>
</gene>
<dbReference type="PROSITE" id="PS50977">
    <property type="entry name" value="HTH_TETR_2"/>
    <property type="match status" value="1"/>
</dbReference>
<dbReference type="Gene3D" id="1.10.357.10">
    <property type="entry name" value="Tetracycline Repressor, domain 2"/>
    <property type="match status" value="1"/>
</dbReference>
<dbReference type="InterPro" id="IPR036271">
    <property type="entry name" value="Tet_transcr_reg_TetR-rel_C_sf"/>
</dbReference>
<feature type="DNA-binding region" description="H-T-H motif" evidence="4">
    <location>
        <begin position="13"/>
        <end position="32"/>
    </location>
</feature>
<reference evidence="6" key="1">
    <citation type="submission" date="2023-07" db="EMBL/GenBank/DDBJ databases">
        <title>Genome content predicts the carbon catabolic preferences of heterotrophic bacteria.</title>
        <authorList>
            <person name="Gralka M."/>
        </authorList>
    </citation>
    <scope>NUCLEOTIDE SEQUENCE</scope>
    <source>
        <strain evidence="6">I2M02</strain>
    </source>
</reference>
<dbReference type="InterPro" id="IPR011075">
    <property type="entry name" value="TetR_C"/>
</dbReference>
<dbReference type="GO" id="GO:0003677">
    <property type="term" value="F:DNA binding"/>
    <property type="evidence" value="ECO:0007669"/>
    <property type="project" value="UniProtKB-UniRule"/>
</dbReference>
<dbReference type="Pfam" id="PF16925">
    <property type="entry name" value="TetR_C_13"/>
    <property type="match status" value="1"/>
</dbReference>
<proteinExistence type="predicted"/>
<evidence type="ECO:0000256" key="2">
    <source>
        <dbReference type="ARBA" id="ARBA00023125"/>
    </source>
</evidence>
<accession>A0AAW7XQ57</accession>
<dbReference type="Gene3D" id="1.10.10.60">
    <property type="entry name" value="Homeodomain-like"/>
    <property type="match status" value="1"/>
</dbReference>
<protein>
    <submittedName>
        <fullName evidence="6">TetR/AcrR family transcriptional regulator</fullName>
    </submittedName>
</protein>
<evidence type="ECO:0000313" key="6">
    <source>
        <dbReference type="EMBL" id="MDO6456310.1"/>
    </source>
</evidence>
<dbReference type="Pfam" id="PF00440">
    <property type="entry name" value="TetR_N"/>
    <property type="match status" value="1"/>
</dbReference>
<evidence type="ECO:0000256" key="1">
    <source>
        <dbReference type="ARBA" id="ARBA00023015"/>
    </source>
</evidence>
<dbReference type="SUPFAM" id="SSF48498">
    <property type="entry name" value="Tetracyclin repressor-like, C-terminal domain"/>
    <property type="match status" value="1"/>
</dbReference>
<evidence type="ECO:0000259" key="5">
    <source>
        <dbReference type="PROSITE" id="PS50977"/>
    </source>
</evidence>
<dbReference type="SUPFAM" id="SSF46689">
    <property type="entry name" value="Homeodomain-like"/>
    <property type="match status" value="1"/>
</dbReference>
<dbReference type="AlphaFoldDB" id="A0AAW7XQ57"/>
<comment type="caution">
    <text evidence="6">The sequence shown here is derived from an EMBL/GenBank/DDBJ whole genome shotgun (WGS) entry which is preliminary data.</text>
</comment>
<dbReference type="EMBL" id="JAUOPJ010000003">
    <property type="protein sequence ID" value="MDO6456310.1"/>
    <property type="molecule type" value="Genomic_DNA"/>
</dbReference>